<name>A0A1X7TTD6_AMPQE</name>
<dbReference type="AlphaFoldDB" id="A0A1X7TTD6"/>
<evidence type="ECO:0000313" key="1">
    <source>
        <dbReference type="EnsemblMetazoa" id="Aqu2.1.18292_001"/>
    </source>
</evidence>
<accession>A0A1X7TTD6</accession>
<proteinExistence type="predicted"/>
<organism evidence="1">
    <name type="scientific">Amphimedon queenslandica</name>
    <name type="common">Sponge</name>
    <dbReference type="NCBI Taxonomy" id="400682"/>
    <lineage>
        <taxon>Eukaryota</taxon>
        <taxon>Metazoa</taxon>
        <taxon>Porifera</taxon>
        <taxon>Demospongiae</taxon>
        <taxon>Heteroscleromorpha</taxon>
        <taxon>Haplosclerida</taxon>
        <taxon>Niphatidae</taxon>
        <taxon>Amphimedon</taxon>
    </lineage>
</organism>
<sequence>MYAVTLSLAKKLKCSDTVSLSNRTLCCGQIPKLYRIKSISLTTSSPLIAALPSVGGYNPVSIDIVVVFPAPL</sequence>
<dbReference type="InParanoid" id="A0A1X7TTD6"/>
<dbReference type="EnsemblMetazoa" id="Aqu2.1.18292_001">
    <property type="protein sequence ID" value="Aqu2.1.18292_001"/>
    <property type="gene ID" value="Aqu2.1.18292"/>
</dbReference>
<protein>
    <submittedName>
        <fullName evidence="1">Uncharacterized protein</fullName>
    </submittedName>
</protein>
<reference evidence="1" key="1">
    <citation type="submission" date="2017-05" db="UniProtKB">
        <authorList>
            <consortium name="EnsemblMetazoa"/>
        </authorList>
    </citation>
    <scope>IDENTIFICATION</scope>
</reference>